<comment type="cofactor">
    <cofactor evidence="1">
        <name>FMN</name>
        <dbReference type="ChEBI" id="CHEBI:58210"/>
    </cofactor>
</comment>
<organism evidence="13 14">
    <name type="scientific">Georgenia faecalis</name>
    <dbReference type="NCBI Taxonomy" id="2483799"/>
    <lineage>
        <taxon>Bacteria</taxon>
        <taxon>Bacillati</taxon>
        <taxon>Actinomycetota</taxon>
        <taxon>Actinomycetes</taxon>
        <taxon>Micrococcales</taxon>
        <taxon>Bogoriellaceae</taxon>
        <taxon>Georgenia</taxon>
    </lineage>
</organism>
<evidence type="ECO:0000256" key="7">
    <source>
        <dbReference type="ARBA" id="ARBA00023002"/>
    </source>
</evidence>
<keyword evidence="4" id="KW-0285">Flavoprotein</keyword>
<evidence type="ECO:0000259" key="11">
    <source>
        <dbReference type="Pfam" id="PF00724"/>
    </source>
</evidence>
<sequence>MTAYDHLLSPGTIGPLTTRNRIVLPPMHLEYGTTINDRELAYYAARSAGGAGLLITGTMTTTEAFEVNEGWPKVLDDSSIPGLRRLADAVHASGGLIAGQLTPGSGRVGGPEPGRSVPVSASPTPWLANPSQTCRALSTEEVELLVTRFGEAAARLAAAGFDAVDIHSHTGYLLDQFMSAQWNQRTDRYGGSLENRLRLAVDLIEAARRAAPGLAITFRLTVDHHMPGGRRLADALEMAPLIAAAGVDLLMVDDGAFETVDWIFPPYYMGDAPLLAGAAAVRRVVDVPVMATGNITPEIGERAVASGEVDFIGMGRALIADPELPLKLAAGQPEDIRPCIRCNQLCVGNVLAKIPVGCAVNPVAGFEEERRLVPATTAKRIAVVGAGPAGLEAARVAALRGHTVDVYDRGEHTGGVLWPAATPDFKRELRRMVTWWEGQLADLPVTLHLGHDITADSPELATADEVVVATGSVQVMPRSIEGIDRENVVDVLQFHEGAPVGHRVVVAGGGLSGADAALELAREGHAVTVVEMADDIARDMLVVNRITLLRQLAEEGVTLLTEHAVEAVTDEGVLARGPEGPVTVPTDTVIIALGSRPRTTLAEELHARGATNVHPVGDCVEPAKVGEAINEAYVLAASL</sequence>
<dbReference type="SUPFAM" id="SSF51905">
    <property type="entry name" value="FAD/NAD(P)-binding domain"/>
    <property type="match status" value="1"/>
</dbReference>
<feature type="region of interest" description="Disordered" evidence="10">
    <location>
        <begin position="101"/>
        <end position="123"/>
    </location>
</feature>
<dbReference type="PRINTS" id="PR00469">
    <property type="entry name" value="PNDRDTASEII"/>
</dbReference>
<keyword evidence="9" id="KW-0411">Iron-sulfur</keyword>
<dbReference type="InterPro" id="IPR013785">
    <property type="entry name" value="Aldolase_TIM"/>
</dbReference>
<dbReference type="CDD" id="cd02803">
    <property type="entry name" value="OYE_like_FMN_family"/>
    <property type="match status" value="1"/>
</dbReference>
<dbReference type="Pfam" id="PF00724">
    <property type="entry name" value="Oxidored_FMN"/>
    <property type="match status" value="1"/>
</dbReference>
<evidence type="ECO:0000256" key="4">
    <source>
        <dbReference type="ARBA" id="ARBA00022630"/>
    </source>
</evidence>
<dbReference type="Gene3D" id="3.50.50.60">
    <property type="entry name" value="FAD/NAD(P)-binding domain"/>
    <property type="match status" value="1"/>
</dbReference>
<keyword evidence="6" id="KW-0479">Metal-binding</keyword>
<dbReference type="PANTHER" id="PTHR42917">
    <property type="entry name" value="2,4-DIENOYL-COA REDUCTASE"/>
    <property type="match status" value="1"/>
</dbReference>
<evidence type="ECO:0000259" key="12">
    <source>
        <dbReference type="Pfam" id="PF07992"/>
    </source>
</evidence>
<name>A0ABV9DAS5_9MICO</name>
<reference evidence="14" key="1">
    <citation type="journal article" date="2019" name="Int. J. Syst. Evol. Microbiol.">
        <title>The Global Catalogue of Microorganisms (GCM) 10K type strain sequencing project: providing services to taxonomists for standard genome sequencing and annotation.</title>
        <authorList>
            <consortium name="The Broad Institute Genomics Platform"/>
            <consortium name="The Broad Institute Genome Sequencing Center for Infectious Disease"/>
            <person name="Wu L."/>
            <person name="Ma J."/>
        </authorList>
    </citation>
    <scope>NUCLEOTIDE SEQUENCE [LARGE SCALE GENOMIC DNA]</scope>
    <source>
        <strain evidence="14">JCM 3369</strain>
    </source>
</reference>
<evidence type="ECO:0000256" key="10">
    <source>
        <dbReference type="SAM" id="MobiDB-lite"/>
    </source>
</evidence>
<dbReference type="EMBL" id="JBHSGF010000007">
    <property type="protein sequence ID" value="MFC4555824.1"/>
    <property type="molecule type" value="Genomic_DNA"/>
</dbReference>
<evidence type="ECO:0000256" key="1">
    <source>
        <dbReference type="ARBA" id="ARBA00001917"/>
    </source>
</evidence>
<dbReference type="RefSeq" id="WP_122824268.1">
    <property type="nucleotide sequence ID" value="NZ_CP033325.1"/>
</dbReference>
<keyword evidence="7" id="KW-0560">Oxidoreductase</keyword>
<evidence type="ECO:0000256" key="2">
    <source>
        <dbReference type="ARBA" id="ARBA00001966"/>
    </source>
</evidence>
<dbReference type="InterPro" id="IPR051793">
    <property type="entry name" value="NADH:flavin_oxidoreductase"/>
</dbReference>
<evidence type="ECO:0000256" key="5">
    <source>
        <dbReference type="ARBA" id="ARBA00022643"/>
    </source>
</evidence>
<keyword evidence="5" id="KW-0288">FMN</keyword>
<comment type="similarity">
    <text evidence="3">In the N-terminal section; belongs to the NADH:flavin oxidoreductase/NADH oxidase family.</text>
</comment>
<keyword evidence="8" id="KW-0408">Iron</keyword>
<accession>A0ABV9DAS5</accession>
<dbReference type="InterPro" id="IPR036188">
    <property type="entry name" value="FAD/NAD-bd_sf"/>
</dbReference>
<protein>
    <submittedName>
        <fullName evidence="13">FAD-dependent oxidoreductase</fullName>
    </submittedName>
</protein>
<evidence type="ECO:0000256" key="6">
    <source>
        <dbReference type="ARBA" id="ARBA00022723"/>
    </source>
</evidence>
<proteinExistence type="inferred from homology"/>
<evidence type="ECO:0000313" key="14">
    <source>
        <dbReference type="Proteomes" id="UP001595955"/>
    </source>
</evidence>
<dbReference type="Gene3D" id="3.40.50.720">
    <property type="entry name" value="NAD(P)-binding Rossmann-like Domain"/>
    <property type="match status" value="1"/>
</dbReference>
<evidence type="ECO:0000256" key="3">
    <source>
        <dbReference type="ARBA" id="ARBA00011048"/>
    </source>
</evidence>
<evidence type="ECO:0000256" key="8">
    <source>
        <dbReference type="ARBA" id="ARBA00023004"/>
    </source>
</evidence>
<keyword evidence="14" id="KW-1185">Reference proteome</keyword>
<comment type="caution">
    <text evidence="13">The sequence shown here is derived from an EMBL/GenBank/DDBJ whole genome shotgun (WGS) entry which is preliminary data.</text>
</comment>
<feature type="domain" description="FAD/NAD(P)-binding" evidence="12">
    <location>
        <begin position="380"/>
        <end position="605"/>
    </location>
</feature>
<comment type="cofactor">
    <cofactor evidence="2">
        <name>[4Fe-4S] cluster</name>
        <dbReference type="ChEBI" id="CHEBI:49883"/>
    </cofactor>
</comment>
<evidence type="ECO:0000313" key="13">
    <source>
        <dbReference type="EMBL" id="MFC4555824.1"/>
    </source>
</evidence>
<feature type="domain" description="NADH:flavin oxidoreductase/NADH oxidase N-terminal" evidence="11">
    <location>
        <begin position="7"/>
        <end position="333"/>
    </location>
</feature>
<dbReference type="SUPFAM" id="SSF51395">
    <property type="entry name" value="FMN-linked oxidoreductases"/>
    <property type="match status" value="1"/>
</dbReference>
<dbReference type="Pfam" id="PF07992">
    <property type="entry name" value="Pyr_redox_2"/>
    <property type="match status" value="1"/>
</dbReference>
<dbReference type="PRINTS" id="PR00368">
    <property type="entry name" value="FADPNR"/>
</dbReference>
<dbReference type="Proteomes" id="UP001595955">
    <property type="component" value="Unassembled WGS sequence"/>
</dbReference>
<evidence type="ECO:0000256" key="9">
    <source>
        <dbReference type="ARBA" id="ARBA00023014"/>
    </source>
</evidence>
<dbReference type="Gene3D" id="3.20.20.70">
    <property type="entry name" value="Aldolase class I"/>
    <property type="match status" value="1"/>
</dbReference>
<dbReference type="InterPro" id="IPR023753">
    <property type="entry name" value="FAD/NAD-binding_dom"/>
</dbReference>
<dbReference type="PANTHER" id="PTHR42917:SF2">
    <property type="entry name" value="2,4-DIENOYL-COA REDUCTASE [(2E)-ENOYL-COA-PRODUCING]"/>
    <property type="match status" value="1"/>
</dbReference>
<gene>
    <name evidence="13" type="ORF">ACFO3F_11250</name>
</gene>
<dbReference type="InterPro" id="IPR001155">
    <property type="entry name" value="OxRdtase_FMN_N"/>
</dbReference>